<dbReference type="EMBL" id="SFCI01002148">
    <property type="protein sequence ID" value="TFY74329.1"/>
    <property type="molecule type" value="Genomic_DNA"/>
</dbReference>
<evidence type="ECO:0000313" key="2">
    <source>
        <dbReference type="Proteomes" id="UP000298061"/>
    </source>
</evidence>
<sequence length="59" mass="6474">MMLYDAALAAGLQRDMLRVCTSSGDEQAQCVVRQQLAQLIAQGEQDARSRMPCVHVLVP</sequence>
<proteinExistence type="predicted"/>
<dbReference type="Proteomes" id="UP000298061">
    <property type="component" value="Unassembled WGS sequence"/>
</dbReference>
<comment type="caution">
    <text evidence="1">The sequence shown here is derived from an EMBL/GenBank/DDBJ whole genome shotgun (WGS) entry which is preliminary data.</text>
</comment>
<name>A0A4Y9ZLM6_9AGAM</name>
<organism evidence="1 2">
    <name type="scientific">Hericium alpestre</name>
    <dbReference type="NCBI Taxonomy" id="135208"/>
    <lineage>
        <taxon>Eukaryota</taxon>
        <taxon>Fungi</taxon>
        <taxon>Dikarya</taxon>
        <taxon>Basidiomycota</taxon>
        <taxon>Agaricomycotina</taxon>
        <taxon>Agaricomycetes</taxon>
        <taxon>Russulales</taxon>
        <taxon>Hericiaceae</taxon>
        <taxon>Hericium</taxon>
    </lineage>
</organism>
<protein>
    <submittedName>
        <fullName evidence="1">Uncharacterized protein</fullName>
    </submittedName>
</protein>
<evidence type="ECO:0000313" key="1">
    <source>
        <dbReference type="EMBL" id="TFY74329.1"/>
    </source>
</evidence>
<dbReference type="AlphaFoldDB" id="A0A4Y9ZLM6"/>
<gene>
    <name evidence="1" type="ORF">EWM64_g9684</name>
</gene>
<accession>A0A4Y9ZLM6</accession>
<reference evidence="1 2" key="1">
    <citation type="submission" date="2019-02" db="EMBL/GenBank/DDBJ databases">
        <title>Genome sequencing of the rare red list fungi Hericium alpestre (H. flagellum).</title>
        <authorList>
            <person name="Buettner E."/>
            <person name="Kellner H."/>
        </authorList>
    </citation>
    <scope>NUCLEOTIDE SEQUENCE [LARGE SCALE GENOMIC DNA]</scope>
    <source>
        <strain evidence="1 2">DSM 108284</strain>
    </source>
</reference>
<keyword evidence="2" id="KW-1185">Reference proteome</keyword>